<feature type="compositionally biased region" description="Polar residues" evidence="2">
    <location>
        <begin position="1"/>
        <end position="18"/>
    </location>
</feature>
<organism evidence="3 4">
    <name type="scientific">Macrosiphum euphorbiae</name>
    <name type="common">potato aphid</name>
    <dbReference type="NCBI Taxonomy" id="13131"/>
    <lineage>
        <taxon>Eukaryota</taxon>
        <taxon>Metazoa</taxon>
        <taxon>Ecdysozoa</taxon>
        <taxon>Arthropoda</taxon>
        <taxon>Hexapoda</taxon>
        <taxon>Insecta</taxon>
        <taxon>Pterygota</taxon>
        <taxon>Neoptera</taxon>
        <taxon>Paraneoptera</taxon>
        <taxon>Hemiptera</taxon>
        <taxon>Sternorrhyncha</taxon>
        <taxon>Aphidomorpha</taxon>
        <taxon>Aphidoidea</taxon>
        <taxon>Aphididae</taxon>
        <taxon>Macrosiphini</taxon>
        <taxon>Macrosiphum</taxon>
    </lineage>
</organism>
<reference evidence="3 4" key="1">
    <citation type="submission" date="2023-01" db="EMBL/GenBank/DDBJ databases">
        <authorList>
            <person name="Whitehead M."/>
        </authorList>
    </citation>
    <scope>NUCLEOTIDE SEQUENCE [LARGE SCALE GENOMIC DNA]</scope>
</reference>
<evidence type="ECO:0000313" key="3">
    <source>
        <dbReference type="EMBL" id="CAI6350069.1"/>
    </source>
</evidence>
<protein>
    <recommendedName>
        <fullName evidence="5">Centrosome-associated protein 350</fullName>
    </recommendedName>
</protein>
<feature type="region of interest" description="Disordered" evidence="2">
    <location>
        <begin position="1"/>
        <end position="20"/>
    </location>
</feature>
<feature type="region of interest" description="Disordered" evidence="2">
    <location>
        <begin position="175"/>
        <end position="197"/>
    </location>
</feature>
<dbReference type="GO" id="GO:0008017">
    <property type="term" value="F:microtubule binding"/>
    <property type="evidence" value="ECO:0007669"/>
    <property type="project" value="InterPro"/>
</dbReference>
<feature type="coiled-coil region" evidence="1">
    <location>
        <begin position="1583"/>
        <end position="1613"/>
    </location>
</feature>
<dbReference type="GO" id="GO:0034453">
    <property type="term" value="P:microtubule anchoring"/>
    <property type="evidence" value="ECO:0007669"/>
    <property type="project" value="InterPro"/>
</dbReference>
<dbReference type="EMBL" id="CARXXK010000001">
    <property type="protein sequence ID" value="CAI6350069.1"/>
    <property type="molecule type" value="Genomic_DNA"/>
</dbReference>
<accession>A0AAV0W2Q8</accession>
<dbReference type="InterPro" id="IPR028750">
    <property type="entry name" value="CEP350/CC187"/>
</dbReference>
<dbReference type="Proteomes" id="UP001160148">
    <property type="component" value="Unassembled WGS sequence"/>
</dbReference>
<sequence length="1802" mass="208612">MSTHGNIGLNLQENSPNKLNEPKNMIHTSEATIIGDTCKQKCRPNLPTVKDTIQILNKAIIRPSIPTINETVLLNKQCILPKNKPSKVEKIKLNHFVEENTTEQNTKAIETKLYIEKKKKERTTKCKLDSLEKKKLVEERKKKLDQLQKTTRELAIASSKKKNIHVQDKCKVGINLPTESNEPKVDQTWSPPPKVKSVRKPLEALRNVQKIGINLPTESNESKVDQTWSPPPEIKSCKKPLETLKNVQKKSINGFKITDECSNDTKDIISTCTSSKITKKPSKMTTTKLIDPKPQIRDVTKPENLFSKLKFNDDYQLFGKNLFDISMPKQIDTDTDFVLKNNNDVTLLNESYHDNGKQQGDSAHLNRETLTMPDINLSIKPLDIKNNSAKSHTGLQLPIRSHKEIMKSIDNLEELQELLFDQCLPAKNNYSESTQTENLNNILLLSTSKSLPPPMNFISVLKCKHNLQQSENNNLEFYVPAADLNMSGYTLTNNLYPNKINNVESSEFNKLDVNCCDEEVNLPNVNHIETKNCLGSVNSSLIDEPVKPKSNNLSSIENNNCEEKINIINNDKLFTKLNIITNEDIKQVLKKLNFNSDLLPKNNYCNSNNLHNTCINLKFDENNSNNKSSHCFPEIHDEFQAELDTLDQLNDSLCDIERMSCDMSIKSNEQSIELNDHCNSNDNDFPAPFSKLNALSSNMMCVDKTVTGFSIQMFEQLIKDEELRAKQHRTILSLREKSLTNRLKWEVTMYDLQVKNLKNRPGHEKQFQLFKQKQRGSVKKLEHSLSQVKRLGRVIDSVYKQRFIMLEEHLQHLRNKSSSKNVIRKLKTLEQFPKKEENPCRSLNSHVFKQFNKSDCLDTNDSECDNVNSIESKNNTSPMMFELNKSKIILRNQATSPINNETNIFNQVQNVEVQTDVKCSSQSVNNKSIQTSKTKCNHIHEENIKLFNQNDFSYKNEMFDAIKTKDKRSLSPILPSSPVKLRKYLTETSISTNSEQSDLDTRIISLQEKLEARKLESFRLKKEQKKLKLENLKAKEQELLKQINLYDKKIEESRKSLMVEIKKKNIHLPKSSMKNDSSSSSTNSSCSVLQNIINYENDHSQHNIYKSDKITRTDGKKYFYPITTNEECDHSISLNKPVNELQKKNVYKSKENRDMHTNNFDSVNNIDSYNCMEQSFQSLETIPVYEDLQLHENHTAKEVNASNKSHKIENEVNIFFESQPQKTLDISTSNDLKVNLKEETHLCEVNETIDNGINVDISLCKYSNPNKIMSETSNNQELYLETDNKKSLIIHNNINSSNTSSISSDSGSIQRNLIVNLNENDTDVYEMQKNSVSQFEEPNYKTGLEDIYSPDFTSDEYTSEFQGSYQFNKNYNIIETNDSEQSNETSYEENRSEGEIIFEDKTFIEQYSNDHGDFVQKENSTDDKVHVITTNIFNYLLKDTKESLKFNLNKSLFRSEKNDLNNLTEETPLLLILKREEENQNRIILSEQATIISDVLYKQHLQTLFPKILQMYLPKLNEIEMEKLTVYLKWSSTKKKKLKLSECLIFQHKIDVDNENSFEMFYQKYLDQKKSLTFQDESNDDVLSHTQQEAEKLKQEQIRIEEEIERLRMSEEVQFFLREIPNKPPPPYKSPTKNKALIDIPYTSDEVHEIVLTAANQVFNGSQNALSNDYIIDSDSNVHADYKTLIFDYCKEIALDLFIDETYLPLWKRSIKRLKHFRARPKTPKDLSDIVIKKMNQIIDIDECEEKVNKFVVKQMHEEDSKWTDFQMDELEIQNDIVQNLMKKLVCDTISSTKTNFYLKFI</sequence>
<keyword evidence="4" id="KW-1185">Reference proteome</keyword>
<comment type="caution">
    <text evidence="3">The sequence shown here is derived from an EMBL/GenBank/DDBJ whole genome shotgun (WGS) entry which is preliminary data.</text>
</comment>
<keyword evidence="1" id="KW-0175">Coiled coil</keyword>
<dbReference type="PANTHER" id="PTHR13958:SF3">
    <property type="entry name" value="CAP-GLY DOMAIN-CONTAINING PROTEIN-RELATED"/>
    <property type="match status" value="1"/>
</dbReference>
<gene>
    <name evidence="3" type="ORF">MEUPH1_LOCUS6569</name>
</gene>
<evidence type="ECO:0000256" key="2">
    <source>
        <dbReference type="SAM" id="MobiDB-lite"/>
    </source>
</evidence>
<evidence type="ECO:0000313" key="4">
    <source>
        <dbReference type="Proteomes" id="UP001160148"/>
    </source>
</evidence>
<evidence type="ECO:0008006" key="5">
    <source>
        <dbReference type="Google" id="ProtNLM"/>
    </source>
</evidence>
<dbReference type="PANTHER" id="PTHR13958">
    <property type="entry name" value="CENTROSOME-ASSOCIATED PROTEIN 350"/>
    <property type="match status" value="1"/>
</dbReference>
<name>A0AAV0W2Q8_9HEMI</name>
<evidence type="ECO:0000256" key="1">
    <source>
        <dbReference type="SAM" id="Coils"/>
    </source>
</evidence>
<feature type="coiled-coil region" evidence="1">
    <location>
        <begin position="1015"/>
        <end position="1049"/>
    </location>
</feature>
<dbReference type="GO" id="GO:0005813">
    <property type="term" value="C:centrosome"/>
    <property type="evidence" value="ECO:0007669"/>
    <property type="project" value="InterPro"/>
</dbReference>
<proteinExistence type="predicted"/>